<reference evidence="1 2" key="1">
    <citation type="submission" date="2021-07" db="EMBL/GenBank/DDBJ databases">
        <authorList>
            <person name="Palmer J.M."/>
        </authorList>
    </citation>
    <scope>NUCLEOTIDE SEQUENCE [LARGE SCALE GENOMIC DNA]</scope>
    <source>
        <strain evidence="1 2">AT_MEX2019</strain>
        <tissue evidence="1">Muscle</tissue>
    </source>
</reference>
<organism evidence="1 2">
    <name type="scientific">Ataeniobius toweri</name>
    <dbReference type="NCBI Taxonomy" id="208326"/>
    <lineage>
        <taxon>Eukaryota</taxon>
        <taxon>Metazoa</taxon>
        <taxon>Chordata</taxon>
        <taxon>Craniata</taxon>
        <taxon>Vertebrata</taxon>
        <taxon>Euteleostomi</taxon>
        <taxon>Actinopterygii</taxon>
        <taxon>Neopterygii</taxon>
        <taxon>Teleostei</taxon>
        <taxon>Neoteleostei</taxon>
        <taxon>Acanthomorphata</taxon>
        <taxon>Ovalentaria</taxon>
        <taxon>Atherinomorphae</taxon>
        <taxon>Cyprinodontiformes</taxon>
        <taxon>Goodeidae</taxon>
        <taxon>Ataeniobius</taxon>
    </lineage>
</organism>
<dbReference type="Proteomes" id="UP001345963">
    <property type="component" value="Unassembled WGS sequence"/>
</dbReference>
<comment type="caution">
    <text evidence="1">The sequence shown here is derived from an EMBL/GenBank/DDBJ whole genome shotgun (WGS) entry which is preliminary data.</text>
</comment>
<protein>
    <submittedName>
        <fullName evidence="1">Uncharacterized protein</fullName>
    </submittedName>
</protein>
<accession>A0ABU7AIW2</accession>
<dbReference type="EMBL" id="JAHUTI010019886">
    <property type="protein sequence ID" value="MED6238117.1"/>
    <property type="molecule type" value="Genomic_DNA"/>
</dbReference>
<gene>
    <name evidence="1" type="ORF">ATANTOWER_009470</name>
</gene>
<evidence type="ECO:0000313" key="1">
    <source>
        <dbReference type="EMBL" id="MED6238117.1"/>
    </source>
</evidence>
<evidence type="ECO:0000313" key="2">
    <source>
        <dbReference type="Proteomes" id="UP001345963"/>
    </source>
</evidence>
<keyword evidence="2" id="KW-1185">Reference proteome</keyword>
<proteinExistence type="predicted"/>
<sequence length="109" mass="12576">MIQGEYGLYFFTSSEHAWKLSLVFCVSTIGSQVREGNHKTTPVTPFYSSFWGILKHSYAREDIWYIQLVKVFLRLFCQCKVPGEPSTQEASCSNAQTTFRCVIALKLWH</sequence>
<name>A0ABU7AIW2_9TELE</name>